<proteinExistence type="predicted"/>
<protein>
    <recommendedName>
        <fullName evidence="5">Peptidase M24</fullName>
    </recommendedName>
</protein>
<accession>F5LAS9</accession>
<gene>
    <name evidence="3" type="ORF">CathTA2_3014</name>
</gene>
<evidence type="ECO:0008006" key="5">
    <source>
        <dbReference type="Google" id="ProtNLM"/>
    </source>
</evidence>
<dbReference type="Pfam" id="PF01321">
    <property type="entry name" value="Creatinase_N"/>
    <property type="match status" value="1"/>
</dbReference>
<dbReference type="Pfam" id="PF00557">
    <property type="entry name" value="Peptidase_M24"/>
    <property type="match status" value="1"/>
</dbReference>
<dbReference type="Gene3D" id="3.90.230.10">
    <property type="entry name" value="Creatinase/methionine aminopeptidase superfamily"/>
    <property type="match status" value="1"/>
</dbReference>
<reference evidence="3 4" key="1">
    <citation type="journal article" date="2011" name="J. Bacteriol.">
        <title>Draft genome sequence of the thermoalkaliphilic Caldalkalibacillus thermarum strain TA2.A1.</title>
        <authorList>
            <person name="Kalamorz F."/>
            <person name="Keis S."/>
            <person name="McMillan D.G."/>
            <person name="Olsson K."/>
            <person name="Stanton J.A."/>
            <person name="Stockwell P."/>
            <person name="Black M.A."/>
            <person name="Klingeman D.M."/>
            <person name="Land M.L."/>
            <person name="Han C.S."/>
            <person name="Martin S.L."/>
            <person name="Becher S.A."/>
            <person name="Peddie C.J."/>
            <person name="Morgan H.W."/>
            <person name="Matthies D."/>
            <person name="Preiss L."/>
            <person name="Meier T."/>
            <person name="Brown S.D."/>
            <person name="Cook G.M."/>
        </authorList>
    </citation>
    <scope>NUCLEOTIDE SEQUENCE [LARGE SCALE GENOMIC DNA]</scope>
    <source>
        <strain evidence="3 4">TA2.A1</strain>
    </source>
</reference>
<evidence type="ECO:0000259" key="1">
    <source>
        <dbReference type="Pfam" id="PF00557"/>
    </source>
</evidence>
<feature type="domain" description="Creatinase N-terminal" evidence="2">
    <location>
        <begin position="19"/>
        <end position="99"/>
    </location>
</feature>
<dbReference type="EMBL" id="AFCE01000165">
    <property type="protein sequence ID" value="EGL81468.1"/>
    <property type="molecule type" value="Genomic_DNA"/>
</dbReference>
<dbReference type="eggNOG" id="COG0006">
    <property type="taxonomic scope" value="Bacteria"/>
</dbReference>
<dbReference type="InterPro" id="IPR000587">
    <property type="entry name" value="Creatinase_N"/>
</dbReference>
<dbReference type="Gene3D" id="3.40.350.10">
    <property type="entry name" value="Creatinase/prolidase N-terminal domain"/>
    <property type="match status" value="1"/>
</dbReference>
<name>F5LAS9_CALTT</name>
<evidence type="ECO:0000313" key="3">
    <source>
        <dbReference type="EMBL" id="EGL81468.1"/>
    </source>
</evidence>
<feature type="domain" description="Peptidase M24" evidence="1">
    <location>
        <begin position="148"/>
        <end position="333"/>
    </location>
</feature>
<dbReference type="PANTHER" id="PTHR46112:SF2">
    <property type="entry name" value="XAA-PRO AMINOPEPTIDASE P-RELATED"/>
    <property type="match status" value="1"/>
</dbReference>
<dbReference type="InterPro" id="IPR050659">
    <property type="entry name" value="Peptidase_M24B"/>
</dbReference>
<dbReference type="Proteomes" id="UP000010716">
    <property type="component" value="Unassembled WGS sequence"/>
</dbReference>
<dbReference type="InterPro" id="IPR029149">
    <property type="entry name" value="Creatin/AminoP/Spt16_N"/>
</dbReference>
<dbReference type="InterPro" id="IPR000994">
    <property type="entry name" value="Pept_M24"/>
</dbReference>
<dbReference type="PANTHER" id="PTHR46112">
    <property type="entry name" value="AMINOPEPTIDASE"/>
    <property type="match status" value="1"/>
</dbReference>
<dbReference type="InterPro" id="IPR036005">
    <property type="entry name" value="Creatinase/aminopeptidase-like"/>
</dbReference>
<evidence type="ECO:0000259" key="2">
    <source>
        <dbReference type="Pfam" id="PF01321"/>
    </source>
</evidence>
<dbReference type="AlphaFoldDB" id="F5LAS9"/>
<comment type="caution">
    <text evidence="3">The sequence shown here is derived from an EMBL/GenBank/DDBJ whole genome shotgun (WGS) entry which is preliminary data.</text>
</comment>
<evidence type="ECO:0000313" key="4">
    <source>
        <dbReference type="Proteomes" id="UP000010716"/>
    </source>
</evidence>
<organism evidence="3 4">
    <name type="scientific">Caldalkalibacillus thermarum (strain TA2.A1)</name>
    <dbReference type="NCBI Taxonomy" id="986075"/>
    <lineage>
        <taxon>Bacteria</taxon>
        <taxon>Bacillati</taxon>
        <taxon>Bacillota</taxon>
        <taxon>Bacilli</taxon>
        <taxon>Bacillales</taxon>
        <taxon>Bacillaceae</taxon>
        <taxon>Caldalkalibacillus</taxon>
    </lineage>
</organism>
<sequence length="368" mass="41858">MDGQVIHTAGVLSDFTNKVHRIRQWLSAQNYEAVLLSSQVSFAWLTGGRGFIATVSEQSCAKLLITPEHVYLITNNIEAQRLAKEELADLPLKILIYPWYELQGETIILKRLGISPVREQDHVREIARLRQPLTDVEQQRYVELGRDVGEAIEETCFRIKRGLSEYEIAAILSQQCLERQVEPVLLLVACDERAAKFRHPLPTGKVLECYAMIVVGGRRNGLIISATRLVHFGKIPQELKHKHQAVTSIDAVFIANTRPGQKVAEIFRKATEAYEYWGFPEEWKQHHQGGMTGYVGREYRATLSSTDIVDIQQVFAWNPSISGVKSEDTILVEQKENLILSRTGNFPEVKVEIDGCPVYRPDILLRQW</sequence>
<dbReference type="SUPFAM" id="SSF55920">
    <property type="entry name" value="Creatinase/aminopeptidase"/>
    <property type="match status" value="1"/>
</dbReference>
<dbReference type="SUPFAM" id="SSF53092">
    <property type="entry name" value="Creatinase/prolidase N-terminal domain"/>
    <property type="match status" value="1"/>
</dbReference>
<dbReference type="CDD" id="cd01066">
    <property type="entry name" value="APP_MetAP"/>
    <property type="match status" value="1"/>
</dbReference>